<dbReference type="PANTHER" id="PTHR46539">
    <property type="entry name" value="E3 UBIQUITIN-PROTEIN LIGASE ATL42"/>
    <property type="match status" value="1"/>
</dbReference>
<gene>
    <name evidence="18" type="ORF">D0Y65_037604</name>
</gene>
<evidence type="ECO:0000256" key="15">
    <source>
        <dbReference type="SAM" id="MobiDB-lite"/>
    </source>
</evidence>
<dbReference type="SMART" id="SM00184">
    <property type="entry name" value="RING"/>
    <property type="match status" value="1"/>
</dbReference>
<evidence type="ECO:0000256" key="4">
    <source>
        <dbReference type="ARBA" id="ARBA00012483"/>
    </source>
</evidence>
<dbReference type="PANTHER" id="PTHR46539:SF1">
    <property type="entry name" value="E3 UBIQUITIN-PROTEIN LIGASE ATL42"/>
    <property type="match status" value="1"/>
</dbReference>
<dbReference type="GO" id="GO:0008270">
    <property type="term" value="F:zinc ion binding"/>
    <property type="evidence" value="ECO:0007669"/>
    <property type="project" value="UniProtKB-KW"/>
</dbReference>
<evidence type="ECO:0000313" key="18">
    <source>
        <dbReference type="EMBL" id="RZB67307.1"/>
    </source>
</evidence>
<evidence type="ECO:0000256" key="3">
    <source>
        <dbReference type="ARBA" id="ARBA00004906"/>
    </source>
</evidence>
<comment type="pathway">
    <text evidence="3">Protein modification; protein ubiquitination.</text>
</comment>
<dbReference type="Proteomes" id="UP000289340">
    <property type="component" value="Chromosome 14"/>
</dbReference>
<evidence type="ECO:0000256" key="5">
    <source>
        <dbReference type="ARBA" id="ARBA00022679"/>
    </source>
</evidence>
<sequence length="183" mass="20004">MGLSESLNLHDENSKAAAGVSAAMSLILGGIFVFIVCYYVCIRLRSQTHRDVPAAAAVAAVSDQETVEKCPVFVYSTVKKENVAAEECAVCLGEFEDCDVVKMLPKCEHIFHQHCIDTWLPSHMNCPICRQKVTFDNNVSREEQEEEVLGTESEVAGTTAEPETVVGPEEDVGQQHSESEVLA</sequence>
<evidence type="ECO:0000256" key="7">
    <source>
        <dbReference type="ARBA" id="ARBA00022723"/>
    </source>
</evidence>
<keyword evidence="11 16" id="KW-1133">Transmembrane helix</keyword>
<dbReference type="InterPro" id="IPR001841">
    <property type="entry name" value="Znf_RING"/>
</dbReference>
<comment type="catalytic activity">
    <reaction evidence="1">
        <text>S-ubiquitinyl-[E2 ubiquitin-conjugating enzyme]-L-cysteine + [acceptor protein]-L-lysine = [E2 ubiquitin-conjugating enzyme]-L-cysteine + N(6)-ubiquitinyl-[acceptor protein]-L-lysine.</text>
        <dbReference type="EC" id="2.3.2.27"/>
    </reaction>
</comment>
<evidence type="ECO:0000256" key="10">
    <source>
        <dbReference type="ARBA" id="ARBA00022833"/>
    </source>
</evidence>
<name>A0A445H128_GLYSO</name>
<dbReference type="AlphaFoldDB" id="A0A445H128"/>
<dbReference type="FunFam" id="3.30.40.10:FF:000187">
    <property type="entry name" value="E3 ubiquitin-protein ligase ATL6"/>
    <property type="match status" value="1"/>
</dbReference>
<comment type="similarity">
    <text evidence="13">Belongs to the RING-type zinc finger family. ATL subfamily.</text>
</comment>
<keyword evidence="8 14" id="KW-0863">Zinc-finger</keyword>
<dbReference type="PROSITE" id="PS50089">
    <property type="entry name" value="ZF_RING_2"/>
    <property type="match status" value="1"/>
</dbReference>
<keyword evidence="19" id="KW-1185">Reference proteome</keyword>
<keyword evidence="7" id="KW-0479">Metal-binding</keyword>
<evidence type="ECO:0000259" key="17">
    <source>
        <dbReference type="PROSITE" id="PS50089"/>
    </source>
</evidence>
<accession>A0A445H128</accession>
<comment type="caution">
    <text evidence="18">The sequence shown here is derived from an EMBL/GenBank/DDBJ whole genome shotgun (WGS) entry which is preliminary data.</text>
</comment>
<dbReference type="EMBL" id="QZWG01000014">
    <property type="protein sequence ID" value="RZB67307.1"/>
    <property type="molecule type" value="Genomic_DNA"/>
</dbReference>
<evidence type="ECO:0000256" key="11">
    <source>
        <dbReference type="ARBA" id="ARBA00022989"/>
    </source>
</evidence>
<keyword evidence="12 16" id="KW-0472">Membrane</keyword>
<evidence type="ECO:0000256" key="6">
    <source>
        <dbReference type="ARBA" id="ARBA00022692"/>
    </source>
</evidence>
<proteinExistence type="inferred from homology"/>
<dbReference type="GO" id="GO:0061630">
    <property type="term" value="F:ubiquitin protein ligase activity"/>
    <property type="evidence" value="ECO:0007669"/>
    <property type="project" value="UniProtKB-EC"/>
</dbReference>
<keyword evidence="10" id="KW-0862">Zinc</keyword>
<feature type="transmembrane region" description="Helical" evidence="16">
    <location>
        <begin position="20"/>
        <end position="41"/>
    </location>
</feature>
<evidence type="ECO:0000256" key="8">
    <source>
        <dbReference type="ARBA" id="ARBA00022771"/>
    </source>
</evidence>
<organism evidence="18 19">
    <name type="scientific">Glycine soja</name>
    <name type="common">Wild soybean</name>
    <dbReference type="NCBI Taxonomy" id="3848"/>
    <lineage>
        <taxon>Eukaryota</taxon>
        <taxon>Viridiplantae</taxon>
        <taxon>Streptophyta</taxon>
        <taxon>Embryophyta</taxon>
        <taxon>Tracheophyta</taxon>
        <taxon>Spermatophyta</taxon>
        <taxon>Magnoliopsida</taxon>
        <taxon>eudicotyledons</taxon>
        <taxon>Gunneridae</taxon>
        <taxon>Pentapetalae</taxon>
        <taxon>rosids</taxon>
        <taxon>fabids</taxon>
        <taxon>Fabales</taxon>
        <taxon>Fabaceae</taxon>
        <taxon>Papilionoideae</taxon>
        <taxon>50 kb inversion clade</taxon>
        <taxon>NPAAA clade</taxon>
        <taxon>indigoferoid/millettioid clade</taxon>
        <taxon>Phaseoleae</taxon>
        <taxon>Glycine</taxon>
        <taxon>Glycine subgen. Soja</taxon>
    </lineage>
</organism>
<reference evidence="18 19" key="1">
    <citation type="submission" date="2018-09" db="EMBL/GenBank/DDBJ databases">
        <title>A high-quality reference genome of wild soybean provides a powerful tool to mine soybean genomes.</title>
        <authorList>
            <person name="Xie M."/>
            <person name="Chung C.Y.L."/>
            <person name="Li M.-W."/>
            <person name="Wong F.-L."/>
            <person name="Chan T.-F."/>
            <person name="Lam H.-M."/>
        </authorList>
    </citation>
    <scope>NUCLEOTIDE SEQUENCE [LARGE SCALE GENOMIC DNA]</scope>
    <source>
        <strain evidence="19">cv. W05</strain>
        <tissue evidence="18">Hypocotyl of etiolated seedlings</tissue>
    </source>
</reference>
<evidence type="ECO:0000256" key="16">
    <source>
        <dbReference type="SAM" id="Phobius"/>
    </source>
</evidence>
<dbReference type="EC" id="2.3.2.27" evidence="4"/>
<evidence type="ECO:0000256" key="2">
    <source>
        <dbReference type="ARBA" id="ARBA00004167"/>
    </source>
</evidence>
<comment type="subcellular location">
    <subcellularLocation>
        <location evidence="2">Membrane</location>
        <topology evidence="2">Single-pass membrane protein</topology>
    </subcellularLocation>
</comment>
<feature type="region of interest" description="Disordered" evidence="15">
    <location>
        <begin position="142"/>
        <end position="183"/>
    </location>
</feature>
<keyword evidence="6 16" id="KW-0812">Transmembrane</keyword>
<feature type="domain" description="RING-type" evidence="17">
    <location>
        <begin position="88"/>
        <end position="130"/>
    </location>
</feature>
<protein>
    <recommendedName>
        <fullName evidence="4">RING-type E3 ubiquitin transferase</fullName>
        <ecNumber evidence="4">2.3.2.27</ecNumber>
    </recommendedName>
</protein>
<keyword evidence="9" id="KW-0833">Ubl conjugation pathway</keyword>
<evidence type="ECO:0000256" key="9">
    <source>
        <dbReference type="ARBA" id="ARBA00022786"/>
    </source>
</evidence>
<dbReference type="Gene3D" id="3.30.40.10">
    <property type="entry name" value="Zinc/RING finger domain, C3HC4 (zinc finger)"/>
    <property type="match status" value="1"/>
</dbReference>
<dbReference type="Pfam" id="PF13639">
    <property type="entry name" value="zf-RING_2"/>
    <property type="match status" value="1"/>
</dbReference>
<dbReference type="SUPFAM" id="SSF57850">
    <property type="entry name" value="RING/U-box"/>
    <property type="match status" value="1"/>
</dbReference>
<dbReference type="Gramene" id="XM_028345255.1">
    <property type="protein sequence ID" value="XP_028201056.1"/>
    <property type="gene ID" value="LOC114385231"/>
</dbReference>
<evidence type="ECO:0000256" key="12">
    <source>
        <dbReference type="ARBA" id="ARBA00023136"/>
    </source>
</evidence>
<dbReference type="InterPro" id="IPR013083">
    <property type="entry name" value="Znf_RING/FYVE/PHD"/>
</dbReference>
<dbReference type="GO" id="GO:0016020">
    <property type="term" value="C:membrane"/>
    <property type="evidence" value="ECO:0007669"/>
    <property type="project" value="UniProtKB-SubCell"/>
</dbReference>
<evidence type="ECO:0000256" key="14">
    <source>
        <dbReference type="PROSITE-ProRule" id="PRU00175"/>
    </source>
</evidence>
<evidence type="ECO:0000256" key="1">
    <source>
        <dbReference type="ARBA" id="ARBA00000900"/>
    </source>
</evidence>
<evidence type="ECO:0000313" key="19">
    <source>
        <dbReference type="Proteomes" id="UP000289340"/>
    </source>
</evidence>
<keyword evidence="5" id="KW-0808">Transferase</keyword>
<evidence type="ECO:0000256" key="13">
    <source>
        <dbReference type="ARBA" id="ARBA00024209"/>
    </source>
</evidence>